<keyword evidence="3" id="KW-1185">Reference proteome</keyword>
<dbReference type="SUPFAM" id="SSF81321">
    <property type="entry name" value="Family A G protein-coupled receptor-like"/>
    <property type="match status" value="1"/>
</dbReference>
<dbReference type="EMBL" id="JABSTR010000005">
    <property type="protein sequence ID" value="KAH9369803.1"/>
    <property type="molecule type" value="Genomic_DNA"/>
</dbReference>
<gene>
    <name evidence="2" type="ORF">HPB48_011645</name>
</gene>
<evidence type="ECO:0000313" key="2">
    <source>
        <dbReference type="EMBL" id="KAH9369803.1"/>
    </source>
</evidence>
<proteinExistence type="predicted"/>
<comment type="caution">
    <text evidence="2">The sequence shown here is derived from an EMBL/GenBank/DDBJ whole genome shotgun (WGS) entry which is preliminary data.</text>
</comment>
<sequence>MLLNSLNSCVNPWIYLFFNRNLVEALRARLCACCSDRGDPVSSFATAPSSRGASGTPKASAKHAPLSALQHHQRQPQEAARCGSPGSCLNKSVKNLHPPILDVGDAERLESGKERHRRTCSLDSCKVTCER</sequence>
<evidence type="ECO:0000313" key="3">
    <source>
        <dbReference type="Proteomes" id="UP000821853"/>
    </source>
</evidence>
<organism evidence="2 3">
    <name type="scientific">Haemaphysalis longicornis</name>
    <name type="common">Bush tick</name>
    <dbReference type="NCBI Taxonomy" id="44386"/>
    <lineage>
        <taxon>Eukaryota</taxon>
        <taxon>Metazoa</taxon>
        <taxon>Ecdysozoa</taxon>
        <taxon>Arthropoda</taxon>
        <taxon>Chelicerata</taxon>
        <taxon>Arachnida</taxon>
        <taxon>Acari</taxon>
        <taxon>Parasitiformes</taxon>
        <taxon>Ixodida</taxon>
        <taxon>Ixodoidea</taxon>
        <taxon>Ixodidae</taxon>
        <taxon>Haemaphysalinae</taxon>
        <taxon>Haemaphysalis</taxon>
    </lineage>
</organism>
<name>A0A9J6G3Y4_HAELO</name>
<accession>A0A9J6G3Y4</accession>
<evidence type="ECO:0000256" key="1">
    <source>
        <dbReference type="SAM" id="MobiDB-lite"/>
    </source>
</evidence>
<dbReference type="Gene3D" id="1.20.1070.10">
    <property type="entry name" value="Rhodopsin 7-helix transmembrane proteins"/>
    <property type="match status" value="1"/>
</dbReference>
<dbReference type="Proteomes" id="UP000821853">
    <property type="component" value="Chromosome 3"/>
</dbReference>
<feature type="compositionally biased region" description="Polar residues" evidence="1">
    <location>
        <begin position="43"/>
        <end position="53"/>
    </location>
</feature>
<feature type="region of interest" description="Disordered" evidence="1">
    <location>
        <begin position="39"/>
        <end position="84"/>
    </location>
</feature>
<protein>
    <submittedName>
        <fullName evidence="2">Uncharacterized protein</fullName>
    </submittedName>
</protein>
<dbReference type="VEuPathDB" id="VectorBase:HLOH_054292"/>
<dbReference type="OrthoDB" id="6516508at2759"/>
<reference evidence="2 3" key="1">
    <citation type="journal article" date="2020" name="Cell">
        <title>Large-Scale Comparative Analyses of Tick Genomes Elucidate Their Genetic Diversity and Vector Capacities.</title>
        <authorList>
            <consortium name="Tick Genome and Microbiome Consortium (TIGMIC)"/>
            <person name="Jia N."/>
            <person name="Wang J."/>
            <person name="Shi W."/>
            <person name="Du L."/>
            <person name="Sun Y."/>
            <person name="Zhan W."/>
            <person name="Jiang J.F."/>
            <person name="Wang Q."/>
            <person name="Zhang B."/>
            <person name="Ji P."/>
            <person name="Bell-Sakyi L."/>
            <person name="Cui X.M."/>
            <person name="Yuan T.T."/>
            <person name="Jiang B.G."/>
            <person name="Yang W.F."/>
            <person name="Lam T.T."/>
            <person name="Chang Q.C."/>
            <person name="Ding S.J."/>
            <person name="Wang X.J."/>
            <person name="Zhu J.G."/>
            <person name="Ruan X.D."/>
            <person name="Zhao L."/>
            <person name="Wei J.T."/>
            <person name="Ye R.Z."/>
            <person name="Que T.C."/>
            <person name="Du C.H."/>
            <person name="Zhou Y.H."/>
            <person name="Cheng J.X."/>
            <person name="Dai P.F."/>
            <person name="Guo W.B."/>
            <person name="Han X.H."/>
            <person name="Huang E.J."/>
            <person name="Li L.F."/>
            <person name="Wei W."/>
            <person name="Gao Y.C."/>
            <person name="Liu J.Z."/>
            <person name="Shao H.Z."/>
            <person name="Wang X."/>
            <person name="Wang C.C."/>
            <person name="Yang T.C."/>
            <person name="Huo Q.B."/>
            <person name="Li W."/>
            <person name="Chen H.Y."/>
            <person name="Chen S.E."/>
            <person name="Zhou L.G."/>
            <person name="Ni X.B."/>
            <person name="Tian J.H."/>
            <person name="Sheng Y."/>
            <person name="Liu T."/>
            <person name="Pan Y.S."/>
            <person name="Xia L.Y."/>
            <person name="Li J."/>
            <person name="Zhao F."/>
            <person name="Cao W.C."/>
        </authorList>
    </citation>
    <scope>NUCLEOTIDE SEQUENCE [LARGE SCALE GENOMIC DNA]</scope>
    <source>
        <strain evidence="2">HaeL-2018</strain>
    </source>
</reference>
<dbReference type="AlphaFoldDB" id="A0A9J6G3Y4"/>